<protein>
    <submittedName>
        <fullName evidence="1">Uncharacterized protein</fullName>
    </submittedName>
</protein>
<evidence type="ECO:0000313" key="1">
    <source>
        <dbReference type="EMBL" id="CAH8354157.1"/>
    </source>
</evidence>
<sequence length="82" mass="8962">MEEHHENGLEVASVKESWPWDITSDDNNNNGTFMSTVRSISVSRAGDDQNPEGEACATLTVHPQKNGRQHVELNAVTVSVDA</sequence>
<proteinExistence type="predicted"/>
<accession>A0ABC8K5N6</accession>
<keyword evidence="2" id="KW-1185">Reference proteome</keyword>
<dbReference type="Proteomes" id="UP001642260">
    <property type="component" value="Unassembled WGS sequence"/>
</dbReference>
<evidence type="ECO:0000313" key="2">
    <source>
        <dbReference type="Proteomes" id="UP001642260"/>
    </source>
</evidence>
<reference evidence="1 2" key="1">
    <citation type="submission" date="2022-03" db="EMBL/GenBank/DDBJ databases">
        <authorList>
            <person name="Macdonald S."/>
            <person name="Ahmed S."/>
            <person name="Newling K."/>
        </authorList>
    </citation>
    <scope>NUCLEOTIDE SEQUENCE [LARGE SCALE GENOMIC DNA]</scope>
</reference>
<dbReference type="EMBL" id="CAKOAT010188489">
    <property type="protein sequence ID" value="CAH8354157.1"/>
    <property type="molecule type" value="Genomic_DNA"/>
</dbReference>
<name>A0ABC8K5N6_ERUVS</name>
<organism evidence="1 2">
    <name type="scientific">Eruca vesicaria subsp. sativa</name>
    <name type="common">Garden rocket</name>
    <name type="synonym">Eruca sativa</name>
    <dbReference type="NCBI Taxonomy" id="29727"/>
    <lineage>
        <taxon>Eukaryota</taxon>
        <taxon>Viridiplantae</taxon>
        <taxon>Streptophyta</taxon>
        <taxon>Embryophyta</taxon>
        <taxon>Tracheophyta</taxon>
        <taxon>Spermatophyta</taxon>
        <taxon>Magnoliopsida</taxon>
        <taxon>eudicotyledons</taxon>
        <taxon>Gunneridae</taxon>
        <taxon>Pentapetalae</taxon>
        <taxon>rosids</taxon>
        <taxon>malvids</taxon>
        <taxon>Brassicales</taxon>
        <taxon>Brassicaceae</taxon>
        <taxon>Brassiceae</taxon>
        <taxon>Eruca</taxon>
    </lineage>
</organism>
<dbReference type="AlphaFoldDB" id="A0ABC8K5N6"/>
<gene>
    <name evidence="1" type="ORF">ERUC_LOCUS19912</name>
</gene>
<comment type="caution">
    <text evidence="1">The sequence shown here is derived from an EMBL/GenBank/DDBJ whole genome shotgun (WGS) entry which is preliminary data.</text>
</comment>